<keyword evidence="12" id="KW-1185">Reference proteome</keyword>
<dbReference type="InterPro" id="IPR027304">
    <property type="entry name" value="Trigger_fact/SurA_dom_sf"/>
</dbReference>
<dbReference type="Gene3D" id="3.10.50.40">
    <property type="match status" value="1"/>
</dbReference>
<keyword evidence="2" id="KW-0732">Signal</keyword>
<evidence type="ECO:0000313" key="12">
    <source>
        <dbReference type="Proteomes" id="UP001184150"/>
    </source>
</evidence>
<dbReference type="InterPro" id="IPR046357">
    <property type="entry name" value="PPIase_dom_sf"/>
</dbReference>
<organism evidence="11 12">
    <name type="scientific">Novosphingobium capsulatum</name>
    <dbReference type="NCBI Taxonomy" id="13688"/>
    <lineage>
        <taxon>Bacteria</taxon>
        <taxon>Pseudomonadati</taxon>
        <taxon>Pseudomonadota</taxon>
        <taxon>Alphaproteobacteria</taxon>
        <taxon>Sphingomonadales</taxon>
        <taxon>Sphingomonadaceae</taxon>
        <taxon>Novosphingobium</taxon>
    </lineage>
</organism>
<keyword evidence="3" id="KW-0574">Periplasm</keyword>
<dbReference type="Proteomes" id="UP001184150">
    <property type="component" value="Unassembled WGS sequence"/>
</dbReference>
<dbReference type="EMBL" id="JAVDRD010000010">
    <property type="protein sequence ID" value="MDR6512566.1"/>
    <property type="molecule type" value="Genomic_DNA"/>
</dbReference>
<proteinExistence type="predicted"/>
<evidence type="ECO:0000256" key="3">
    <source>
        <dbReference type="ARBA" id="ARBA00022764"/>
    </source>
</evidence>
<name>A0ABU1MQD3_9SPHN</name>
<gene>
    <name evidence="11" type="ORF">J2792_003451</name>
</gene>
<evidence type="ECO:0000256" key="2">
    <source>
        <dbReference type="ARBA" id="ARBA00022729"/>
    </source>
</evidence>
<evidence type="ECO:0000256" key="8">
    <source>
        <dbReference type="ARBA" id="ARBA00031484"/>
    </source>
</evidence>
<dbReference type="GO" id="GO:0003755">
    <property type="term" value="F:peptidyl-prolyl cis-trans isomerase activity"/>
    <property type="evidence" value="ECO:0007669"/>
    <property type="project" value="UniProtKB-EC"/>
</dbReference>
<dbReference type="InterPro" id="IPR015391">
    <property type="entry name" value="SurA_N"/>
</dbReference>
<dbReference type="PANTHER" id="PTHR47637:SF1">
    <property type="entry name" value="CHAPERONE SURA"/>
    <property type="match status" value="1"/>
</dbReference>
<keyword evidence="6 9" id="KW-0413">Isomerase</keyword>
<evidence type="ECO:0000256" key="6">
    <source>
        <dbReference type="ARBA" id="ARBA00023235"/>
    </source>
</evidence>
<reference evidence="11 12" key="1">
    <citation type="submission" date="2023-07" db="EMBL/GenBank/DDBJ databases">
        <title>Sorghum-associated microbial communities from plants grown in Nebraska, USA.</title>
        <authorList>
            <person name="Schachtman D."/>
        </authorList>
    </citation>
    <scope>NUCLEOTIDE SEQUENCE [LARGE SCALE GENOMIC DNA]</scope>
    <source>
        <strain evidence="11 12">DS1027</strain>
    </source>
</reference>
<dbReference type="SUPFAM" id="SSF109998">
    <property type="entry name" value="Triger factor/SurA peptide-binding domain-like"/>
    <property type="match status" value="1"/>
</dbReference>
<evidence type="ECO:0000256" key="1">
    <source>
        <dbReference type="ARBA" id="ARBA00018370"/>
    </source>
</evidence>
<evidence type="ECO:0000259" key="10">
    <source>
        <dbReference type="PROSITE" id="PS50198"/>
    </source>
</evidence>
<evidence type="ECO:0000256" key="9">
    <source>
        <dbReference type="PROSITE-ProRule" id="PRU00278"/>
    </source>
</evidence>
<feature type="domain" description="PpiC" evidence="10">
    <location>
        <begin position="220"/>
        <end position="317"/>
    </location>
</feature>
<dbReference type="SUPFAM" id="SSF54534">
    <property type="entry name" value="FKBP-like"/>
    <property type="match status" value="1"/>
</dbReference>
<evidence type="ECO:0000256" key="7">
    <source>
        <dbReference type="ARBA" id="ARBA00030642"/>
    </source>
</evidence>
<evidence type="ECO:0000256" key="5">
    <source>
        <dbReference type="ARBA" id="ARBA00023186"/>
    </source>
</evidence>
<dbReference type="InterPro" id="IPR000297">
    <property type="entry name" value="PPIase_PpiC"/>
</dbReference>
<accession>A0ABU1MQD3</accession>
<evidence type="ECO:0000313" key="11">
    <source>
        <dbReference type="EMBL" id="MDR6512566.1"/>
    </source>
</evidence>
<sequence>MKSITRLPQFQMRRDIRMGHWCGRAALALGLAATAALPVAGSVAQAQTAGGAPDASGQLNIPANVQIFGKSDPNVRRATAIVNGEILTGTDIDQRLALIVNANGGKVSAEEQERLRLQVLRNLIDETLQIQEAKSAGVDVDDDEVNQTYERVAQQNFGQNPAALDKYLTSIGSSAASLKRQIRGELSWQRLLRRNVQPFINVSDGEVREMMDRLKAAKGTEEYRIGEIYLSANDTNRQQVMANANQIVDQLKKGGSFVAYARQYSEASTAAVGGDLGWIRLAQLPQDLANVATSMQPGQLAGPVEIPGGYSILYLIDKRQVLTADPRDAVLSLKQMSLSFPKGTTEKDAAAKAATFAATVKTIHGCGQVDAAAAGIGASVVTNDQVKARDLPAALQDSMLKLSIGEATPPFGSIEDGVRVLVLCGRDDPKVADGPSFEEMQSQMEDDRVNKRAQTYLRDLRRDAVIEYN</sequence>
<keyword evidence="4 9" id="KW-0697">Rotamase</keyword>
<dbReference type="Pfam" id="PF09312">
    <property type="entry name" value="SurA_N"/>
    <property type="match status" value="1"/>
</dbReference>
<keyword evidence="5" id="KW-0143">Chaperone</keyword>
<dbReference type="PANTHER" id="PTHR47637">
    <property type="entry name" value="CHAPERONE SURA"/>
    <property type="match status" value="1"/>
</dbReference>
<dbReference type="PROSITE" id="PS50198">
    <property type="entry name" value="PPIC_PPIASE_2"/>
    <property type="match status" value="1"/>
</dbReference>
<evidence type="ECO:0000256" key="4">
    <source>
        <dbReference type="ARBA" id="ARBA00023110"/>
    </source>
</evidence>
<comment type="caution">
    <text evidence="11">The sequence shown here is derived from an EMBL/GenBank/DDBJ whole genome shotgun (WGS) entry which is preliminary data.</text>
</comment>
<dbReference type="Pfam" id="PF00639">
    <property type="entry name" value="Rotamase"/>
    <property type="match status" value="1"/>
</dbReference>
<protein>
    <recommendedName>
        <fullName evidence="1">Parvulin-like PPIase</fullName>
    </recommendedName>
    <alternativeName>
        <fullName evidence="7">Peptidyl-prolyl cis-trans isomerase plp</fullName>
    </alternativeName>
    <alternativeName>
        <fullName evidence="8">Rotamase plp</fullName>
    </alternativeName>
</protein>
<dbReference type="Gene3D" id="1.10.4030.10">
    <property type="entry name" value="Porin chaperone SurA, peptide-binding domain"/>
    <property type="match status" value="1"/>
</dbReference>
<dbReference type="InterPro" id="IPR050280">
    <property type="entry name" value="OMP_Chaperone_SurA"/>
</dbReference>